<evidence type="ECO:0000313" key="2">
    <source>
        <dbReference type="Proteomes" id="UP000500767"/>
    </source>
</evidence>
<proteinExistence type="predicted"/>
<protein>
    <submittedName>
        <fullName evidence="1">Uncharacterized protein</fullName>
    </submittedName>
</protein>
<dbReference type="EMBL" id="CP053711">
    <property type="protein sequence ID" value="QKE93699.1"/>
    <property type="molecule type" value="Genomic_DNA"/>
</dbReference>
<keyword evidence="2" id="KW-1185">Reference proteome</keyword>
<dbReference type="Proteomes" id="UP000500767">
    <property type="component" value="Plasmid unnamed4"/>
</dbReference>
<dbReference type="AlphaFoldDB" id="A0A6M8HYT2"/>
<evidence type="ECO:0000313" key="1">
    <source>
        <dbReference type="EMBL" id="QKE93699.1"/>
    </source>
</evidence>
<dbReference type="KEGG" id="lck:HN018_26555"/>
<keyword evidence="1" id="KW-0614">Plasmid</keyword>
<gene>
    <name evidence="1" type="ORF">HN018_26555</name>
</gene>
<dbReference type="RefSeq" id="WP_172443594.1">
    <property type="nucleotide sequence ID" value="NZ_CP053711.1"/>
</dbReference>
<accession>A0A6M8HYT2</accession>
<reference evidence="1 2" key="1">
    <citation type="journal article" date="2014" name="World J. Microbiol. Biotechnol.">
        <title>Biodiversity and physiological characteristics of Antarctic and Arctic lichens-associated bacteria.</title>
        <authorList>
            <person name="Lee Y.M."/>
            <person name="Kim E.H."/>
            <person name="Lee H.K."/>
            <person name="Hong S.G."/>
        </authorList>
    </citation>
    <scope>NUCLEOTIDE SEQUENCE [LARGE SCALE GENOMIC DNA]</scope>
    <source>
        <strain evidence="1 2">PAMC 26569</strain>
        <plasmid evidence="1">unnamed4</plasmid>
    </source>
</reference>
<organism evidence="1 2">
    <name type="scientific">Lichenicola cladoniae</name>
    <dbReference type="NCBI Taxonomy" id="1484109"/>
    <lineage>
        <taxon>Bacteria</taxon>
        <taxon>Pseudomonadati</taxon>
        <taxon>Pseudomonadota</taxon>
        <taxon>Alphaproteobacteria</taxon>
        <taxon>Acetobacterales</taxon>
        <taxon>Acetobacteraceae</taxon>
        <taxon>Lichenicola</taxon>
    </lineage>
</organism>
<geneLocation type="plasmid" evidence="1 2">
    <name>unnamed4</name>
</geneLocation>
<sequence length="92" mass="10255">MIVASCLSGFKAVATEEQDALRLAHRGSAMIDDLDFIEAIVCRSGQSITQSQHRLEARSVTRSETIEVMAAARHRIKLFKLVLIPGREIYRA</sequence>
<name>A0A6M8HYT2_9PROT</name>